<dbReference type="InterPro" id="IPR036397">
    <property type="entry name" value="RNaseH_sf"/>
</dbReference>
<organism evidence="2">
    <name type="scientific">Triticum aestivum</name>
    <name type="common">Wheat</name>
    <dbReference type="NCBI Taxonomy" id="4565"/>
    <lineage>
        <taxon>Eukaryota</taxon>
        <taxon>Viridiplantae</taxon>
        <taxon>Streptophyta</taxon>
        <taxon>Embryophyta</taxon>
        <taxon>Tracheophyta</taxon>
        <taxon>Spermatophyta</taxon>
        <taxon>Magnoliopsida</taxon>
        <taxon>Liliopsida</taxon>
        <taxon>Poales</taxon>
        <taxon>Poaceae</taxon>
        <taxon>BOP clade</taxon>
        <taxon>Pooideae</taxon>
        <taxon>Triticodae</taxon>
        <taxon>Triticeae</taxon>
        <taxon>Triticinae</taxon>
        <taxon>Triticum</taxon>
    </lineage>
</organism>
<dbReference type="Proteomes" id="UP000019116">
    <property type="component" value="Chromosome 2B"/>
</dbReference>
<protein>
    <recommendedName>
        <fullName evidence="1">RNase H type-1 domain-containing protein</fullName>
    </recommendedName>
</protein>
<evidence type="ECO:0000259" key="1">
    <source>
        <dbReference type="Pfam" id="PF13456"/>
    </source>
</evidence>
<dbReference type="CDD" id="cd06222">
    <property type="entry name" value="RNase_H_like"/>
    <property type="match status" value="1"/>
</dbReference>
<keyword evidence="3" id="KW-1185">Reference proteome</keyword>
<dbReference type="PANTHER" id="PTHR47723">
    <property type="entry name" value="OS05G0353850 PROTEIN"/>
    <property type="match status" value="1"/>
</dbReference>
<dbReference type="GO" id="GO:0004523">
    <property type="term" value="F:RNA-DNA hybrid ribonuclease activity"/>
    <property type="evidence" value="ECO:0007669"/>
    <property type="project" value="InterPro"/>
</dbReference>
<dbReference type="Gramene" id="TraesSTA2B03G00825730.1">
    <property type="protein sequence ID" value="TraesSTA2B03G00825730.1.CDS1"/>
    <property type="gene ID" value="TraesSTA2B03G00825730"/>
</dbReference>
<proteinExistence type="predicted"/>
<dbReference type="InterPro" id="IPR012337">
    <property type="entry name" value="RNaseH-like_sf"/>
</dbReference>
<dbReference type="GO" id="GO:0003676">
    <property type="term" value="F:nucleic acid binding"/>
    <property type="evidence" value="ECO:0007669"/>
    <property type="project" value="InterPro"/>
</dbReference>
<dbReference type="EnsemblPlants" id="TraesCS2B02G008600.1">
    <property type="protein sequence ID" value="TraesCS2B02G008600.1.cds1"/>
    <property type="gene ID" value="TraesCS2B02G008600"/>
</dbReference>
<name>A0A3B6BWR9_WHEAT</name>
<reference evidence="2" key="1">
    <citation type="submission" date="2018-08" db="EMBL/GenBank/DDBJ databases">
        <authorList>
            <person name="Rossello M."/>
        </authorList>
    </citation>
    <scope>NUCLEOTIDE SEQUENCE [LARGE SCALE GENOMIC DNA]</scope>
    <source>
        <strain evidence="2">cv. Chinese Spring</strain>
    </source>
</reference>
<dbReference type="Gramene" id="TraesCS2B03G0049400.1">
    <property type="protein sequence ID" value="TraesCS2B03G0049400.1.CDS1"/>
    <property type="gene ID" value="TraesCS2B03G0049400"/>
</dbReference>
<accession>A0A3B6BWR9</accession>
<dbReference type="InterPro" id="IPR053151">
    <property type="entry name" value="RNase_H-like"/>
</dbReference>
<dbReference type="InterPro" id="IPR044730">
    <property type="entry name" value="RNase_H-like_dom_plant"/>
</dbReference>
<evidence type="ECO:0000313" key="2">
    <source>
        <dbReference type="EnsemblPlants" id="TraesCS2B02G008600.1.cds1"/>
    </source>
</evidence>
<dbReference type="Gramene" id="TraesCS2B02G008600.1">
    <property type="protein sequence ID" value="TraesCS2B02G008600.1.cds1"/>
    <property type="gene ID" value="TraesCS2B02G008600"/>
</dbReference>
<dbReference type="Pfam" id="PF13456">
    <property type="entry name" value="RVT_3"/>
    <property type="match status" value="1"/>
</dbReference>
<feature type="domain" description="RNase H type-1" evidence="1">
    <location>
        <begin position="2"/>
        <end position="73"/>
    </location>
</feature>
<dbReference type="SUPFAM" id="SSF53098">
    <property type="entry name" value="Ribonuclease H-like"/>
    <property type="match status" value="1"/>
</dbReference>
<sequence length="105" mass="11750">MQGMALAIQHTTLPVVVQSDSSEALSVLSSKSLMKSAYGQLILEIKELMSNREFVPQKIHRSQNNVADRLANYSRSERATAVWLHSVPPCIEDLWPLDCNTVNLQ</sequence>
<reference evidence="2" key="2">
    <citation type="submission" date="2018-10" db="UniProtKB">
        <authorList>
            <consortium name="EnsemblPlants"/>
        </authorList>
    </citation>
    <scope>IDENTIFICATION</scope>
</reference>
<dbReference type="InterPro" id="IPR002156">
    <property type="entry name" value="RNaseH_domain"/>
</dbReference>
<dbReference type="PANTHER" id="PTHR47723:SF24">
    <property type="entry name" value="RNASE H TYPE-1 DOMAIN-CONTAINING PROTEIN"/>
    <property type="match status" value="1"/>
</dbReference>
<evidence type="ECO:0000313" key="3">
    <source>
        <dbReference type="Proteomes" id="UP000019116"/>
    </source>
</evidence>
<dbReference type="Gene3D" id="3.30.420.10">
    <property type="entry name" value="Ribonuclease H-like superfamily/Ribonuclease H"/>
    <property type="match status" value="1"/>
</dbReference>
<dbReference type="AlphaFoldDB" id="A0A3B6BWR9"/>